<accession>A0A367VAW3</accession>
<dbReference type="RefSeq" id="WP_062955599.1">
    <property type="nucleotide sequence ID" value="NZ_JPWB01000005.1"/>
</dbReference>
<evidence type="ECO:0000313" key="2">
    <source>
        <dbReference type="Proteomes" id="UP000253061"/>
    </source>
</evidence>
<evidence type="ECO:0000313" key="1">
    <source>
        <dbReference type="EMBL" id="RCK21522.1"/>
    </source>
</evidence>
<protein>
    <recommendedName>
        <fullName evidence="3">YdhG-like domain-containing protein</fullName>
    </recommendedName>
</protein>
<gene>
    <name evidence="1" type="ORF">TH6_13025</name>
</gene>
<organism evidence="1 2">
    <name type="scientific">Thalassospira profundimaris</name>
    <dbReference type="NCBI Taxonomy" id="502049"/>
    <lineage>
        <taxon>Bacteria</taxon>
        <taxon>Pseudomonadati</taxon>
        <taxon>Pseudomonadota</taxon>
        <taxon>Alphaproteobacteria</taxon>
        <taxon>Rhodospirillales</taxon>
        <taxon>Thalassospiraceae</taxon>
        <taxon>Thalassospira</taxon>
    </lineage>
</organism>
<dbReference type="Proteomes" id="UP000253061">
    <property type="component" value="Unassembled WGS sequence"/>
</dbReference>
<comment type="caution">
    <text evidence="1">The sequence shown here is derived from an EMBL/GenBank/DDBJ whole genome shotgun (WGS) entry which is preliminary data.</text>
</comment>
<dbReference type="EMBL" id="JPWB01000005">
    <property type="protein sequence ID" value="RCK21522.1"/>
    <property type="molecule type" value="Genomic_DNA"/>
</dbReference>
<name>A0A367VAW3_9PROT</name>
<proteinExistence type="predicted"/>
<sequence>MTTAGEFANPDIAAKFNACPAAARRALMSIRGWVFELAGEIDGVGPVTESLKWGEPAWRPKSGSGITIRADWKPDTPDQVMIFFDCKTDLIDRTRTLLSPDLKTEGNRAIILPLDQPLPEHAIKTALGWALTYHRDRKSAAEKSS</sequence>
<dbReference type="AlphaFoldDB" id="A0A367VAW3"/>
<dbReference type="SUPFAM" id="SSF159888">
    <property type="entry name" value="YdhG-like"/>
    <property type="match status" value="1"/>
</dbReference>
<reference evidence="1 2" key="1">
    <citation type="submission" date="2014-07" db="EMBL/GenBank/DDBJ databases">
        <title>Draft genome sequence of Thalassospira profundimaris R8-17.</title>
        <authorList>
            <person name="Lai Q."/>
            <person name="Shao Z."/>
        </authorList>
    </citation>
    <scope>NUCLEOTIDE SEQUENCE [LARGE SCALE GENOMIC DNA]</scope>
    <source>
        <strain evidence="1 2">R8-17</strain>
    </source>
</reference>
<evidence type="ECO:0008006" key="3">
    <source>
        <dbReference type="Google" id="ProtNLM"/>
    </source>
</evidence>